<dbReference type="GO" id="GO:0005509">
    <property type="term" value="F:calcium ion binding"/>
    <property type="evidence" value="ECO:0007669"/>
    <property type="project" value="InterPro"/>
</dbReference>
<dbReference type="InterPro" id="IPR002048">
    <property type="entry name" value="EF_hand_dom"/>
</dbReference>
<keyword evidence="4" id="KW-1185">Reference proteome</keyword>
<feature type="domain" description="EF-hand" evidence="2">
    <location>
        <begin position="225"/>
        <end position="252"/>
    </location>
</feature>
<evidence type="ECO:0000313" key="3">
    <source>
        <dbReference type="EMBL" id="CRL05617.1"/>
    </source>
</evidence>
<dbReference type="Proteomes" id="UP000183832">
    <property type="component" value="Unassembled WGS sequence"/>
</dbReference>
<dbReference type="SUPFAM" id="SSF47473">
    <property type="entry name" value="EF-hand"/>
    <property type="match status" value="1"/>
</dbReference>
<dbReference type="STRING" id="568069.A0A1J1J423"/>
<feature type="domain" description="EF-hand" evidence="2">
    <location>
        <begin position="260"/>
        <end position="286"/>
    </location>
</feature>
<dbReference type="InterPro" id="IPR018247">
    <property type="entry name" value="EF_Hand_1_Ca_BS"/>
</dbReference>
<reference evidence="3 4" key="1">
    <citation type="submission" date="2015-04" db="EMBL/GenBank/DDBJ databases">
        <authorList>
            <person name="Syromyatnikov M.Y."/>
            <person name="Popov V.N."/>
        </authorList>
    </citation>
    <scope>NUCLEOTIDE SEQUENCE [LARGE SCALE GENOMIC DNA]</scope>
</reference>
<dbReference type="Gene3D" id="1.10.238.10">
    <property type="entry name" value="EF-hand"/>
    <property type="match status" value="1"/>
</dbReference>
<dbReference type="PANTHER" id="PTHR23064">
    <property type="entry name" value="TROPONIN"/>
    <property type="match status" value="1"/>
</dbReference>
<dbReference type="EMBL" id="CVRI01000064">
    <property type="protein sequence ID" value="CRL05617.1"/>
    <property type="molecule type" value="Genomic_DNA"/>
</dbReference>
<dbReference type="AlphaFoldDB" id="A0A1J1J423"/>
<organism evidence="3 4">
    <name type="scientific">Clunio marinus</name>
    <dbReference type="NCBI Taxonomy" id="568069"/>
    <lineage>
        <taxon>Eukaryota</taxon>
        <taxon>Metazoa</taxon>
        <taxon>Ecdysozoa</taxon>
        <taxon>Arthropoda</taxon>
        <taxon>Hexapoda</taxon>
        <taxon>Insecta</taxon>
        <taxon>Pterygota</taxon>
        <taxon>Neoptera</taxon>
        <taxon>Endopterygota</taxon>
        <taxon>Diptera</taxon>
        <taxon>Nematocera</taxon>
        <taxon>Chironomoidea</taxon>
        <taxon>Chironomidae</taxon>
        <taxon>Clunio</taxon>
    </lineage>
</organism>
<evidence type="ECO:0000313" key="4">
    <source>
        <dbReference type="Proteomes" id="UP000183832"/>
    </source>
</evidence>
<dbReference type="PROSITE" id="PS50222">
    <property type="entry name" value="EF_HAND_2"/>
    <property type="match status" value="3"/>
</dbReference>
<sequence length="304" mass="35043">MAICILRSLARSSLATTERIALFAPTTTTLQSKWKANLISTSSDLRCSNKGNQLKSSNIFDQARAFSERSNVKKKNSRKYVSDSDSDSDAEVFDRKKFSVILAAQLKQKKNFQAFSRVQESKAAYSSEFWRQKMRTMHGIFDVNNDGVISFEDFIVLAENFGKLGHLSTDEMNEFREVMRSTWESNWGEITPYNLVTVEQYLNDMHHVMTDKDLRKKVHRFLPYLFQAVDKDSSGEISIEEFKLFFQCLGLTDRDAEISFNAIDKNHDGMLSIKEFVKLGRDFFLTEDPKRVSKNFWGPLVSTH</sequence>
<dbReference type="InterPro" id="IPR052591">
    <property type="entry name" value="CML21-like"/>
</dbReference>
<dbReference type="Pfam" id="PF13499">
    <property type="entry name" value="EF-hand_7"/>
    <property type="match status" value="1"/>
</dbReference>
<name>A0A1J1J423_9DIPT</name>
<feature type="domain" description="EF-hand" evidence="2">
    <location>
        <begin position="129"/>
        <end position="164"/>
    </location>
</feature>
<gene>
    <name evidence="3" type="ORF">CLUMA_CG018186</name>
</gene>
<dbReference type="PROSITE" id="PS00018">
    <property type="entry name" value="EF_HAND_1"/>
    <property type="match status" value="3"/>
</dbReference>
<protein>
    <submittedName>
        <fullName evidence="3">CLUMA_CG018186, isoform A</fullName>
    </submittedName>
</protein>
<dbReference type="InterPro" id="IPR011992">
    <property type="entry name" value="EF-hand-dom_pair"/>
</dbReference>
<evidence type="ECO:0000259" key="2">
    <source>
        <dbReference type="PROSITE" id="PS50222"/>
    </source>
</evidence>
<dbReference type="CDD" id="cd00051">
    <property type="entry name" value="EFh"/>
    <property type="match status" value="1"/>
</dbReference>
<dbReference type="Pfam" id="PF13833">
    <property type="entry name" value="EF-hand_8"/>
    <property type="match status" value="1"/>
</dbReference>
<evidence type="ECO:0000256" key="1">
    <source>
        <dbReference type="ARBA" id="ARBA00022837"/>
    </source>
</evidence>
<accession>A0A1J1J423</accession>
<dbReference type="SMART" id="SM00054">
    <property type="entry name" value="EFh"/>
    <property type="match status" value="3"/>
</dbReference>
<dbReference type="OrthoDB" id="427950at2759"/>
<keyword evidence="1" id="KW-0106">Calcium</keyword>
<proteinExistence type="predicted"/>